<reference evidence="1" key="1">
    <citation type="submission" date="2021-01" db="UniProtKB">
        <authorList>
            <consortium name="EnsemblPlants"/>
        </authorList>
    </citation>
    <scope>IDENTIFICATION</scope>
</reference>
<name>A0A7N0ZYK0_KALFE</name>
<keyword evidence="2" id="KW-1185">Reference proteome</keyword>
<dbReference type="Gramene" id="Kaladp0055s0102.1.v1.1">
    <property type="protein sequence ID" value="Kaladp0055s0102.1.v1.1.CDS.1"/>
    <property type="gene ID" value="Kaladp0055s0102.v1.1"/>
</dbReference>
<proteinExistence type="predicted"/>
<organism evidence="1 2">
    <name type="scientific">Kalanchoe fedtschenkoi</name>
    <name type="common">Lavender scallops</name>
    <name type="synonym">South American air plant</name>
    <dbReference type="NCBI Taxonomy" id="63787"/>
    <lineage>
        <taxon>Eukaryota</taxon>
        <taxon>Viridiplantae</taxon>
        <taxon>Streptophyta</taxon>
        <taxon>Embryophyta</taxon>
        <taxon>Tracheophyta</taxon>
        <taxon>Spermatophyta</taxon>
        <taxon>Magnoliopsida</taxon>
        <taxon>eudicotyledons</taxon>
        <taxon>Gunneridae</taxon>
        <taxon>Pentapetalae</taxon>
        <taxon>Saxifragales</taxon>
        <taxon>Crassulaceae</taxon>
        <taxon>Kalanchoe</taxon>
    </lineage>
</organism>
<dbReference type="AlphaFoldDB" id="A0A7N0ZYK0"/>
<evidence type="ECO:0000313" key="2">
    <source>
        <dbReference type="Proteomes" id="UP000594263"/>
    </source>
</evidence>
<dbReference type="EnsemblPlants" id="Kaladp0055s0102.1.v1.1">
    <property type="protein sequence ID" value="Kaladp0055s0102.1.v1.1.CDS.1"/>
    <property type="gene ID" value="Kaladp0055s0102.v1.1"/>
</dbReference>
<sequence length="57" mass="6657">MTDHRPSNQQQSNFRLVNIDYGDRNFIPFLHSLTPNSSSVIYQSQTLKKPAFRNFLS</sequence>
<evidence type="ECO:0000313" key="1">
    <source>
        <dbReference type="EnsemblPlants" id="Kaladp0055s0102.1.v1.1.CDS.1"/>
    </source>
</evidence>
<dbReference type="Proteomes" id="UP000594263">
    <property type="component" value="Unplaced"/>
</dbReference>
<protein>
    <submittedName>
        <fullName evidence="1">Uncharacterized protein</fullName>
    </submittedName>
</protein>
<accession>A0A7N0ZYK0</accession>